<dbReference type="KEGG" id="plad:PPGU16_44540"/>
<keyword evidence="2" id="KW-1185">Reference proteome</keyword>
<evidence type="ECO:0000313" key="2">
    <source>
        <dbReference type="Proteomes" id="UP000510888"/>
    </source>
</evidence>
<name>A0A7I8BRK0_9BURK</name>
<proteinExistence type="predicted"/>
<organism evidence="1 2">
    <name type="scientific">Paraburkholderia largidicola</name>
    <dbReference type="NCBI Taxonomy" id="3014751"/>
    <lineage>
        <taxon>Bacteria</taxon>
        <taxon>Pseudomonadati</taxon>
        <taxon>Pseudomonadota</taxon>
        <taxon>Betaproteobacteria</taxon>
        <taxon>Burkholderiales</taxon>
        <taxon>Burkholderiaceae</taxon>
        <taxon>Paraburkholderia</taxon>
    </lineage>
</organism>
<accession>A0A7I8BRK0</accession>
<dbReference type="Proteomes" id="UP000510888">
    <property type="component" value="Chromosome 2"/>
</dbReference>
<gene>
    <name evidence="1" type="ORF">PPGU16_44540</name>
</gene>
<evidence type="ECO:0000313" key="1">
    <source>
        <dbReference type="EMBL" id="BCF91387.1"/>
    </source>
</evidence>
<sequence>MTDVRFDFMAIPYEDEKESDEWRSAACAMNPGKPDVACTSGAFEMSRDATHERSIQSHFFVAIALGQ</sequence>
<dbReference type="AlphaFoldDB" id="A0A7I8BRK0"/>
<protein>
    <submittedName>
        <fullName evidence="1">Uncharacterized protein</fullName>
    </submittedName>
</protein>
<dbReference type="EMBL" id="AP023175">
    <property type="protein sequence ID" value="BCF91387.1"/>
    <property type="molecule type" value="Genomic_DNA"/>
</dbReference>
<dbReference type="RefSeq" id="WP_180725093.1">
    <property type="nucleotide sequence ID" value="NZ_AP023175.1"/>
</dbReference>
<reference evidence="1 2" key="1">
    <citation type="journal article" date="2020" name="Genes (Basel)">
        <title>Genomic Comparison of Insect Gut Symbionts from Divergent Burkholderia Subclades.</title>
        <authorList>
            <person name="Takeshita K."/>
            <person name="Kikuchi Y."/>
        </authorList>
    </citation>
    <scope>NUCLEOTIDE SEQUENCE [LARGE SCALE GENOMIC DNA]</scope>
    <source>
        <strain evidence="1 2">PGU16</strain>
    </source>
</reference>